<dbReference type="InterPro" id="IPR050066">
    <property type="entry name" value="UvrABC_protein_C"/>
</dbReference>
<dbReference type="Pfam" id="PF08459">
    <property type="entry name" value="UvrC_RNaseH_dom"/>
    <property type="match status" value="1"/>
</dbReference>
<dbReference type="CDD" id="cd10434">
    <property type="entry name" value="GIY-YIG_UvrC_Cho"/>
    <property type="match status" value="1"/>
</dbReference>
<feature type="domain" description="GIY-YIG" evidence="9">
    <location>
        <begin position="15"/>
        <end position="92"/>
    </location>
</feature>
<dbReference type="GO" id="GO:0003677">
    <property type="term" value="F:DNA binding"/>
    <property type="evidence" value="ECO:0007669"/>
    <property type="project" value="UniProtKB-UniRule"/>
</dbReference>
<dbReference type="InterPro" id="IPR001162">
    <property type="entry name" value="UvrC_RNase_H_dom"/>
</dbReference>
<reference evidence="11 12" key="1">
    <citation type="submission" date="2019-09" db="EMBL/GenBank/DDBJ databases">
        <title>Complete Genome Sequence of Lactobacillus nenjiangensis SH-Y15, isolated from sauerkraut.</title>
        <authorList>
            <person name="Yang H."/>
        </authorList>
    </citation>
    <scope>NUCLEOTIDE SEQUENCE [LARGE SCALE GENOMIC DNA]</scope>
    <source>
        <strain evidence="11 12">SH-Y15</strain>
    </source>
</reference>
<evidence type="ECO:0000313" key="11">
    <source>
        <dbReference type="EMBL" id="QER67694.1"/>
    </source>
</evidence>
<evidence type="ECO:0000313" key="12">
    <source>
        <dbReference type="Proteomes" id="UP000325295"/>
    </source>
</evidence>
<dbReference type="Gene3D" id="1.10.150.20">
    <property type="entry name" value="5' to 3' exonuclease, C-terminal subdomain"/>
    <property type="match status" value="1"/>
</dbReference>
<dbReference type="SUPFAM" id="SSF82771">
    <property type="entry name" value="GIY-YIG endonuclease"/>
    <property type="match status" value="1"/>
</dbReference>
<dbReference type="KEGG" id="lnn:F0161_07380"/>
<comment type="subcellular location">
    <subcellularLocation>
        <location evidence="7">Cytoplasm</location>
    </subcellularLocation>
</comment>
<evidence type="ECO:0000256" key="7">
    <source>
        <dbReference type="HAMAP-Rule" id="MF_00203"/>
    </source>
</evidence>
<dbReference type="InterPro" id="IPR000305">
    <property type="entry name" value="GIY-YIG_endonuc"/>
</dbReference>
<dbReference type="Gene3D" id="4.10.860.10">
    <property type="entry name" value="UVR domain"/>
    <property type="match status" value="1"/>
</dbReference>
<evidence type="ECO:0000256" key="2">
    <source>
        <dbReference type="ARBA" id="ARBA00022763"/>
    </source>
</evidence>
<dbReference type="Pfam" id="PF14520">
    <property type="entry name" value="HHH_5"/>
    <property type="match status" value="1"/>
</dbReference>
<dbReference type="FunFam" id="3.30.420.340:FF:000002">
    <property type="entry name" value="UvrABC system protein C"/>
    <property type="match status" value="1"/>
</dbReference>
<dbReference type="InterPro" id="IPR010994">
    <property type="entry name" value="RuvA_2-like"/>
</dbReference>
<evidence type="ECO:0000259" key="10">
    <source>
        <dbReference type="PROSITE" id="PS50165"/>
    </source>
</evidence>
<comment type="subunit">
    <text evidence="7">Interacts with UvrB in an incision complex.</text>
</comment>
<dbReference type="Proteomes" id="UP000325295">
    <property type="component" value="Chromosome"/>
</dbReference>
<dbReference type="SMART" id="SM00465">
    <property type="entry name" value="GIYc"/>
    <property type="match status" value="1"/>
</dbReference>
<dbReference type="PROSITE" id="PS50164">
    <property type="entry name" value="GIY_YIG"/>
    <property type="match status" value="1"/>
</dbReference>
<evidence type="ECO:0000256" key="6">
    <source>
        <dbReference type="ARBA" id="ARBA00023236"/>
    </source>
</evidence>
<evidence type="ECO:0000259" key="8">
    <source>
        <dbReference type="PROSITE" id="PS50151"/>
    </source>
</evidence>
<evidence type="ECO:0000256" key="1">
    <source>
        <dbReference type="ARBA" id="ARBA00022490"/>
    </source>
</evidence>
<dbReference type="InterPro" id="IPR004791">
    <property type="entry name" value="UvrC"/>
</dbReference>
<gene>
    <name evidence="7 11" type="primary">uvrC</name>
    <name evidence="11" type="ORF">F0161_07380</name>
</gene>
<protein>
    <recommendedName>
        <fullName evidence="7">UvrABC system protein C</fullName>
        <shortName evidence="7">Protein UvrC</shortName>
    </recommendedName>
    <alternativeName>
        <fullName evidence="7">Excinuclease ABC subunit C</fullName>
    </alternativeName>
</protein>
<dbReference type="InterPro" id="IPR001943">
    <property type="entry name" value="UVR_dom"/>
</dbReference>
<dbReference type="SUPFAM" id="SSF46600">
    <property type="entry name" value="C-terminal UvrC-binding domain of UvrB"/>
    <property type="match status" value="1"/>
</dbReference>
<dbReference type="InterPro" id="IPR036876">
    <property type="entry name" value="UVR_dom_sf"/>
</dbReference>
<dbReference type="GO" id="GO:0009432">
    <property type="term" value="P:SOS response"/>
    <property type="evidence" value="ECO:0007669"/>
    <property type="project" value="UniProtKB-UniRule"/>
</dbReference>
<dbReference type="GO" id="GO:0009380">
    <property type="term" value="C:excinuclease repair complex"/>
    <property type="evidence" value="ECO:0007669"/>
    <property type="project" value="InterPro"/>
</dbReference>
<dbReference type="NCBIfam" id="TIGR00194">
    <property type="entry name" value="uvrC"/>
    <property type="match status" value="1"/>
</dbReference>
<dbReference type="PROSITE" id="PS50151">
    <property type="entry name" value="UVR"/>
    <property type="match status" value="1"/>
</dbReference>
<dbReference type="OrthoDB" id="9804933at2"/>
<dbReference type="AlphaFoldDB" id="A0A5P1X468"/>
<dbReference type="Pfam" id="PF22920">
    <property type="entry name" value="UvrC_RNaseH"/>
    <property type="match status" value="1"/>
</dbReference>
<keyword evidence="1 7" id="KW-0963">Cytoplasm</keyword>
<feature type="domain" description="UVR" evidence="8">
    <location>
        <begin position="197"/>
        <end position="232"/>
    </location>
</feature>
<accession>A0A5P1X468</accession>
<evidence type="ECO:0000256" key="5">
    <source>
        <dbReference type="ARBA" id="ARBA00023204"/>
    </source>
</evidence>
<sequence>MASEYLEHKLALLPAEPGCYMMKNVNSQIIYVGKAKNLRNRVRSYFKSAHEGKTARLVSEIADFETIVTSTNKESFLLEITLIQKHQPYYNIRLKRGTGYPYIKITKERDPQIKITGEVKKDGAYYFGPYPNVYAAEETIHFIQKVYPLRRCNGYQGRPCLYYHMGQCLGACFQEVTVEKYDSQIKRIKSFLSGNTTKVKQKLNAEMKQAAETMEYERAGDLRDQLHYIDVTVEKQKIISNDKTPRDLFNFYMDKGWLSIQVFFIRQTRLMKREKRLFPIIDTAEEEMTTFIMQFYNRKNNVLPKEILVPKGIQADEISEILGVPVRTPQRGEKRELLELAEKNARLVLEEKFRLLELDERKSVGAMQEIADALGLPLGHKIEAFDHSHIQGSDLVSALVVFTDGHPNKNLYRKYKLETVDHADEAASTREVIRRRYTRLLKEHEAMPDMIFMDGGEIQMNAAKDVLENELGLEIPVVGMVKNDHHKTADLLFGDNDEHINLDPKSQGFYLVQRIQDEVHRFAITFHRKVHNKHSLSSRLDEIAGVGPRTRNKLLKEMGSISKIAAASIDELRALGIPQNTAQLIKVSLQKNAEVAKGSSHD</sequence>
<dbReference type="Gene3D" id="3.30.420.340">
    <property type="entry name" value="UvrC, RNAse H endonuclease domain"/>
    <property type="match status" value="1"/>
</dbReference>
<keyword evidence="12" id="KW-1185">Reference proteome</keyword>
<dbReference type="EMBL" id="CP043939">
    <property type="protein sequence ID" value="QER67694.1"/>
    <property type="molecule type" value="Genomic_DNA"/>
</dbReference>
<keyword evidence="6 7" id="KW-0742">SOS response</keyword>
<dbReference type="GO" id="GO:0009381">
    <property type="term" value="F:excinuclease ABC activity"/>
    <property type="evidence" value="ECO:0007669"/>
    <property type="project" value="UniProtKB-UniRule"/>
</dbReference>
<comment type="similarity">
    <text evidence="7">Belongs to the UvrC family.</text>
</comment>
<dbReference type="PANTHER" id="PTHR30562">
    <property type="entry name" value="UVRC/OXIDOREDUCTASE"/>
    <property type="match status" value="1"/>
</dbReference>
<feature type="domain" description="UvrC family homology region profile" evidence="10">
    <location>
        <begin position="248"/>
        <end position="467"/>
    </location>
</feature>
<dbReference type="FunFam" id="3.40.1440.10:FF:000001">
    <property type="entry name" value="UvrABC system protein C"/>
    <property type="match status" value="1"/>
</dbReference>
<dbReference type="RefSeq" id="WP_150204207.1">
    <property type="nucleotide sequence ID" value="NZ_CP043939.1"/>
</dbReference>
<evidence type="ECO:0000259" key="9">
    <source>
        <dbReference type="PROSITE" id="PS50164"/>
    </source>
</evidence>
<evidence type="ECO:0000256" key="4">
    <source>
        <dbReference type="ARBA" id="ARBA00022881"/>
    </source>
</evidence>
<comment type="function">
    <text evidence="7">The UvrABC repair system catalyzes the recognition and processing of DNA lesions. UvrC both incises the 5' and 3' sides of the lesion. The N-terminal half is responsible for the 3' incision and the C-terminal half is responsible for the 5' incision.</text>
</comment>
<dbReference type="SUPFAM" id="SSF47781">
    <property type="entry name" value="RuvA domain 2-like"/>
    <property type="match status" value="1"/>
</dbReference>
<dbReference type="Gene3D" id="3.40.1440.10">
    <property type="entry name" value="GIY-YIG endonuclease"/>
    <property type="match status" value="1"/>
</dbReference>
<dbReference type="GO" id="GO:0005737">
    <property type="term" value="C:cytoplasm"/>
    <property type="evidence" value="ECO:0007669"/>
    <property type="project" value="UniProtKB-SubCell"/>
</dbReference>
<name>A0A5P1X468_9LACO</name>
<proteinExistence type="inferred from homology"/>
<keyword evidence="3 7" id="KW-0228">DNA excision</keyword>
<keyword evidence="2 7" id="KW-0227">DNA damage</keyword>
<dbReference type="Pfam" id="PF01541">
    <property type="entry name" value="GIY-YIG"/>
    <property type="match status" value="1"/>
</dbReference>
<dbReference type="PANTHER" id="PTHR30562:SF1">
    <property type="entry name" value="UVRABC SYSTEM PROTEIN C"/>
    <property type="match status" value="1"/>
</dbReference>
<dbReference type="HAMAP" id="MF_00203">
    <property type="entry name" value="UvrC"/>
    <property type="match status" value="1"/>
</dbReference>
<dbReference type="PROSITE" id="PS50165">
    <property type="entry name" value="UVRC"/>
    <property type="match status" value="1"/>
</dbReference>
<organism evidence="11 12">
    <name type="scientific">Paucilactobacillus nenjiangensis</name>
    <dbReference type="NCBI Taxonomy" id="1296540"/>
    <lineage>
        <taxon>Bacteria</taxon>
        <taxon>Bacillati</taxon>
        <taxon>Bacillota</taxon>
        <taxon>Bacilli</taxon>
        <taxon>Lactobacillales</taxon>
        <taxon>Lactobacillaceae</taxon>
        <taxon>Paucilactobacillus</taxon>
    </lineage>
</organism>
<keyword evidence="5 7" id="KW-0234">DNA repair</keyword>
<dbReference type="GO" id="GO:0006289">
    <property type="term" value="P:nucleotide-excision repair"/>
    <property type="evidence" value="ECO:0007669"/>
    <property type="project" value="UniProtKB-UniRule"/>
</dbReference>
<dbReference type="InterPro" id="IPR047296">
    <property type="entry name" value="GIY-YIG_UvrC_Cho"/>
</dbReference>
<evidence type="ECO:0000256" key="3">
    <source>
        <dbReference type="ARBA" id="ARBA00022769"/>
    </source>
</evidence>
<dbReference type="InterPro" id="IPR038476">
    <property type="entry name" value="UvrC_RNase_H_dom_sf"/>
</dbReference>
<keyword evidence="4 7" id="KW-0267">Excision nuclease</keyword>
<dbReference type="Pfam" id="PF02151">
    <property type="entry name" value="UVR"/>
    <property type="match status" value="1"/>
</dbReference>
<dbReference type="InterPro" id="IPR035901">
    <property type="entry name" value="GIY-YIG_endonuc_sf"/>
</dbReference>